<evidence type="ECO:0000256" key="3">
    <source>
        <dbReference type="ARBA" id="ARBA00011758"/>
    </source>
</evidence>
<dbReference type="InterPro" id="IPR018495">
    <property type="entry name" value="Succ_DH_cyt_bsu_CS"/>
</dbReference>
<dbReference type="InterPro" id="IPR034804">
    <property type="entry name" value="SQR/QFR_C/D"/>
</dbReference>
<reference evidence="14" key="1">
    <citation type="submission" date="2019-03" db="EMBL/GenBank/DDBJ databases">
        <authorList>
            <person name="Warren W.C."/>
            <person name="Johnson G.S."/>
        </authorList>
    </citation>
    <scope>NUCLEOTIDE SEQUENCE [LARGE SCALE GENOMIC DNA]</scope>
    <source>
        <strain evidence="14">Basenji</strain>
    </source>
</reference>
<evidence type="ECO:0000256" key="11">
    <source>
        <dbReference type="ARBA" id="ARBA00045023"/>
    </source>
</evidence>
<dbReference type="AlphaFoldDB" id="A0A8C0NY61"/>
<keyword evidence="6" id="KW-0812">Transmembrane</keyword>
<evidence type="ECO:0000313" key="15">
    <source>
        <dbReference type="Proteomes" id="UP000694429"/>
    </source>
</evidence>
<accession>A0A8C0NY61</accession>
<dbReference type="GO" id="GO:0006099">
    <property type="term" value="P:tricarboxylic acid cycle"/>
    <property type="evidence" value="ECO:0007669"/>
    <property type="project" value="InterPro"/>
</dbReference>
<comment type="subunit">
    <text evidence="3">Component of complex II composed of four subunits: the flavoprotein (FP) SDHA, iron-sulfur protein (IP) SDHB, and a cytochrome b560 composed of SDHC and SDHD.</text>
</comment>
<evidence type="ECO:0000256" key="2">
    <source>
        <dbReference type="ARBA" id="ARBA00005163"/>
    </source>
</evidence>
<evidence type="ECO:0000256" key="4">
    <source>
        <dbReference type="ARBA" id="ARBA00014631"/>
    </source>
</evidence>
<comment type="subcellular location">
    <subcellularLocation>
        <location evidence="1">Membrane</location>
        <topology evidence="1">Multi-pass membrane protein</topology>
    </subcellularLocation>
</comment>
<dbReference type="GO" id="GO:0009055">
    <property type="term" value="F:electron transfer activity"/>
    <property type="evidence" value="ECO:0007669"/>
    <property type="project" value="InterPro"/>
</dbReference>
<dbReference type="PROSITE" id="PS01000">
    <property type="entry name" value="SDH_CYT_1"/>
    <property type="match status" value="1"/>
</dbReference>
<dbReference type="PANTHER" id="PTHR10978:SF5">
    <property type="entry name" value="SUCCINATE DEHYDROGENASE CYTOCHROME B560 SUBUNIT, MITOCHONDRIAL"/>
    <property type="match status" value="1"/>
</dbReference>
<evidence type="ECO:0000256" key="12">
    <source>
        <dbReference type="ARBA" id="ARBA00045847"/>
    </source>
</evidence>
<evidence type="ECO:0000256" key="13">
    <source>
        <dbReference type="SAM" id="MobiDB-lite"/>
    </source>
</evidence>
<feature type="region of interest" description="Disordered" evidence="13">
    <location>
        <begin position="222"/>
        <end position="242"/>
    </location>
</feature>
<reference evidence="14" key="2">
    <citation type="submission" date="2025-08" db="UniProtKB">
        <authorList>
            <consortium name="Ensembl"/>
        </authorList>
    </citation>
    <scope>IDENTIFICATION</scope>
</reference>
<dbReference type="InterPro" id="IPR014314">
    <property type="entry name" value="Succ_DH_cytb556"/>
</dbReference>
<comment type="function">
    <text evidence="12">Membrane-anchoring subunit of succinate dehydrogenase (SDH) that is involved in complex II of the mitochondrial electron transport chain and is responsible for transferring electrons from succinate to ubiquinone (coenzyme Q). SDH also oxidizes malate to the non-canonical enol form of oxaloacetate, enol-oxaloacetate. Enol-oxaloacetate, which is a potent inhibitor of the succinate dehydrogenase activity, is further isomerized into keto-oxaloacetate.</text>
</comment>
<evidence type="ECO:0000313" key="14">
    <source>
        <dbReference type="Ensembl" id="ENSCAFP00030032779.1"/>
    </source>
</evidence>
<keyword evidence="5" id="KW-0349">Heme</keyword>
<keyword evidence="9" id="KW-0408">Iron</keyword>
<evidence type="ECO:0000256" key="7">
    <source>
        <dbReference type="ARBA" id="ARBA00022723"/>
    </source>
</evidence>
<keyword evidence="8" id="KW-1133">Transmembrane helix</keyword>
<name>A0A8C0NY61_CANLF</name>
<dbReference type="CDD" id="cd03499">
    <property type="entry name" value="SQR_TypeC_SdhC"/>
    <property type="match status" value="1"/>
</dbReference>
<evidence type="ECO:0000256" key="6">
    <source>
        <dbReference type="ARBA" id="ARBA00022692"/>
    </source>
</evidence>
<dbReference type="GO" id="GO:0016020">
    <property type="term" value="C:membrane"/>
    <property type="evidence" value="ECO:0007669"/>
    <property type="project" value="UniProtKB-SubCell"/>
</dbReference>
<dbReference type="Ensembl" id="ENSCAFT00030037569.1">
    <property type="protein sequence ID" value="ENSCAFP00030032779.1"/>
    <property type="gene ID" value="ENSCAFG00030020410.1"/>
</dbReference>
<evidence type="ECO:0000256" key="10">
    <source>
        <dbReference type="ARBA" id="ARBA00023136"/>
    </source>
</evidence>
<keyword evidence="7" id="KW-0479">Metal-binding</keyword>
<dbReference type="Pfam" id="PF01127">
    <property type="entry name" value="Sdh_cyt"/>
    <property type="match status" value="1"/>
</dbReference>
<evidence type="ECO:0000256" key="1">
    <source>
        <dbReference type="ARBA" id="ARBA00004141"/>
    </source>
</evidence>
<dbReference type="Proteomes" id="UP000694429">
    <property type="component" value="Chromosome 38"/>
</dbReference>
<organism evidence="14 15">
    <name type="scientific">Canis lupus familiaris</name>
    <name type="common">Dog</name>
    <name type="synonym">Canis familiaris</name>
    <dbReference type="NCBI Taxonomy" id="9615"/>
    <lineage>
        <taxon>Eukaryota</taxon>
        <taxon>Metazoa</taxon>
        <taxon>Chordata</taxon>
        <taxon>Craniata</taxon>
        <taxon>Vertebrata</taxon>
        <taxon>Euteleostomi</taxon>
        <taxon>Mammalia</taxon>
        <taxon>Eutheria</taxon>
        <taxon>Laurasiatheria</taxon>
        <taxon>Carnivora</taxon>
        <taxon>Caniformia</taxon>
        <taxon>Canidae</taxon>
        <taxon>Canis</taxon>
    </lineage>
</organism>
<dbReference type="PANTHER" id="PTHR10978">
    <property type="entry name" value="SUCCINATE DEHYDROGENASE CYTOCHROME B560 SUBUNIT"/>
    <property type="match status" value="1"/>
</dbReference>
<dbReference type="InterPro" id="IPR000701">
    <property type="entry name" value="SuccDH_FuR_B_TM-su"/>
</dbReference>
<dbReference type="Gene3D" id="1.20.1300.10">
    <property type="entry name" value="Fumarate reductase/succinate dehydrogenase, transmembrane subunit"/>
    <property type="match status" value="1"/>
</dbReference>
<comment type="pathway">
    <text evidence="2">Carbohydrate metabolism; tricarboxylic acid cycle.</text>
</comment>
<dbReference type="SUPFAM" id="SSF81343">
    <property type="entry name" value="Fumarate reductase respiratory complex transmembrane subunits"/>
    <property type="match status" value="1"/>
</dbReference>
<dbReference type="Gene3D" id="1.20.5.540">
    <property type="entry name" value="Single helix bin"/>
    <property type="match status" value="1"/>
</dbReference>
<sequence>MAALLSRHVGRHCLRAHLSPQLCIRNAVPLGTTAKEEMERFWNKNTDLNRPLSPHITIYSWSLPMAMSICHRGTGVALSAGVSLFGLSALLVPGNFESHLELVKSLCLGTISDLHSQVCTCLPSHVSHLEWDPTFDMGPRERPEVWLECPPPPPPPPPTPPSVLQGWVRMPSHPPPPPPCVSWEGSAGGQKRAACRGQSLVVGGEVPGTGAQDHSPCWKELELRGGSSPSPVLRHRAESTGF</sequence>
<keyword evidence="10" id="KW-0472">Membrane</keyword>
<dbReference type="FunFam" id="1.20.5.540:FF:000002">
    <property type="entry name" value="Succinate dehydrogenase cytochrome b560 subunit, mitochondrial"/>
    <property type="match status" value="1"/>
</dbReference>
<evidence type="ECO:0000256" key="9">
    <source>
        <dbReference type="ARBA" id="ARBA00023004"/>
    </source>
</evidence>
<proteinExistence type="predicted"/>
<evidence type="ECO:0000256" key="8">
    <source>
        <dbReference type="ARBA" id="ARBA00022989"/>
    </source>
</evidence>
<evidence type="ECO:0000256" key="5">
    <source>
        <dbReference type="ARBA" id="ARBA00022617"/>
    </source>
</evidence>
<dbReference type="GO" id="GO:0046872">
    <property type="term" value="F:metal ion binding"/>
    <property type="evidence" value="ECO:0007669"/>
    <property type="project" value="UniProtKB-KW"/>
</dbReference>
<protein>
    <recommendedName>
        <fullName evidence="4">Succinate dehydrogenase cytochrome b560 subunit, mitochondrial</fullName>
    </recommendedName>
    <alternativeName>
        <fullName evidence="11">Malate dehydrogenase [quinone] cytochrome b560 subunit</fullName>
    </alternativeName>
</protein>